<dbReference type="EC" id="4.1.1.81" evidence="4"/>
<protein>
    <recommendedName>
        <fullName evidence="4">threonine-phosphate decarboxylase</fullName>
        <ecNumber evidence="4">4.1.1.81</ecNumber>
    </recommendedName>
    <alternativeName>
        <fullName evidence="8">L-threonine-O-3-phosphate decarboxylase</fullName>
    </alternativeName>
</protein>
<name>A0A1G5K1V4_9FIRM</name>
<proteinExistence type="predicted"/>
<evidence type="ECO:0000256" key="9">
    <source>
        <dbReference type="ARBA" id="ARBA00048531"/>
    </source>
</evidence>
<keyword evidence="7" id="KW-0456">Lyase</keyword>
<dbReference type="GO" id="GO:0030170">
    <property type="term" value="F:pyridoxal phosphate binding"/>
    <property type="evidence" value="ECO:0007669"/>
    <property type="project" value="InterPro"/>
</dbReference>
<dbReference type="Gene3D" id="3.90.1150.10">
    <property type="entry name" value="Aspartate Aminotransferase, domain 1"/>
    <property type="match status" value="1"/>
</dbReference>
<evidence type="ECO:0000256" key="6">
    <source>
        <dbReference type="ARBA" id="ARBA00022898"/>
    </source>
</evidence>
<dbReference type="PANTHER" id="PTHR42885:SF1">
    <property type="entry name" value="THREONINE-PHOSPHATE DECARBOXYLASE"/>
    <property type="match status" value="1"/>
</dbReference>
<keyword evidence="12" id="KW-1185">Reference proteome</keyword>
<dbReference type="OrthoDB" id="9813612at2"/>
<dbReference type="CDD" id="cd00609">
    <property type="entry name" value="AAT_like"/>
    <property type="match status" value="1"/>
</dbReference>
<evidence type="ECO:0000256" key="3">
    <source>
        <dbReference type="ARBA" id="ARBA00004953"/>
    </source>
</evidence>
<evidence type="ECO:0000259" key="10">
    <source>
        <dbReference type="Pfam" id="PF00155"/>
    </source>
</evidence>
<dbReference type="GO" id="GO:0048472">
    <property type="term" value="F:threonine-phosphate decarboxylase activity"/>
    <property type="evidence" value="ECO:0007669"/>
    <property type="project" value="UniProtKB-EC"/>
</dbReference>
<dbReference type="InterPro" id="IPR005860">
    <property type="entry name" value="CobD"/>
</dbReference>
<dbReference type="InterPro" id="IPR004839">
    <property type="entry name" value="Aminotransferase_I/II_large"/>
</dbReference>
<evidence type="ECO:0000256" key="7">
    <source>
        <dbReference type="ARBA" id="ARBA00023239"/>
    </source>
</evidence>
<dbReference type="UniPathway" id="UPA00148"/>
<gene>
    <name evidence="11" type="ORF">SAMN03080606_03189</name>
</gene>
<evidence type="ECO:0000256" key="5">
    <source>
        <dbReference type="ARBA" id="ARBA00022573"/>
    </source>
</evidence>
<dbReference type="InterPro" id="IPR015422">
    <property type="entry name" value="PyrdxlP-dep_Trfase_small"/>
</dbReference>
<dbReference type="SUPFAM" id="SSF53383">
    <property type="entry name" value="PLP-dependent transferases"/>
    <property type="match status" value="1"/>
</dbReference>
<dbReference type="Pfam" id="PF00155">
    <property type="entry name" value="Aminotran_1_2"/>
    <property type="match status" value="1"/>
</dbReference>
<keyword evidence="5" id="KW-0169">Cobalamin biosynthesis</keyword>
<evidence type="ECO:0000256" key="2">
    <source>
        <dbReference type="ARBA" id="ARBA00003444"/>
    </source>
</evidence>
<sequence>MTHGGNIYEIEKRTGIAKDSILDYSSNINPLGVPDGLKKIICDGIDDLTKYPDINYHELKDSIAQYYRLSVEDILVGNGAAQIIFDFINAVAPRNTLIVQPTFSEYERALNIGGKNIIHYFLREEDSFQLNVDNLLKYLAADKSIDMVIICNPNNPTGRLISKGEMMCIIDFCEENNIFLIIDEAFMDFADEMGIHTLMNECKKYKNLMVVRAFTKFYGIPGLRLGFGVTSNLDIKNRIELLSLPWNINTFASYFGRILLSEDKYVANSFKWLKNERVNFFNKLNEIKVLKVFSSETNFVLLKLLENNYTAKTLQANLLKRGILIRDCSSFKGLNEKYIRLAVKDGASNERLIKELKSIIKEKNTWINKC</sequence>
<dbReference type="GO" id="GO:0009236">
    <property type="term" value="P:cobalamin biosynthetic process"/>
    <property type="evidence" value="ECO:0007669"/>
    <property type="project" value="UniProtKB-UniPathway"/>
</dbReference>
<organism evidence="11 12">
    <name type="scientific">Alkaliphilus peptidifermentans DSM 18978</name>
    <dbReference type="NCBI Taxonomy" id="1120976"/>
    <lineage>
        <taxon>Bacteria</taxon>
        <taxon>Bacillati</taxon>
        <taxon>Bacillota</taxon>
        <taxon>Clostridia</taxon>
        <taxon>Peptostreptococcales</taxon>
        <taxon>Natronincolaceae</taxon>
        <taxon>Alkaliphilus</taxon>
    </lineage>
</organism>
<accession>A0A1G5K1V4</accession>
<comment type="catalytic activity">
    <reaction evidence="9">
        <text>O-phospho-L-threonine + H(+) = (R)-1-aminopropan-2-yl phosphate + CO2</text>
        <dbReference type="Rhea" id="RHEA:11492"/>
        <dbReference type="ChEBI" id="CHEBI:15378"/>
        <dbReference type="ChEBI" id="CHEBI:16526"/>
        <dbReference type="ChEBI" id="CHEBI:58563"/>
        <dbReference type="ChEBI" id="CHEBI:58675"/>
        <dbReference type="EC" id="4.1.1.81"/>
    </reaction>
</comment>
<evidence type="ECO:0000256" key="8">
    <source>
        <dbReference type="ARBA" id="ARBA00029996"/>
    </source>
</evidence>
<evidence type="ECO:0000313" key="12">
    <source>
        <dbReference type="Proteomes" id="UP000198636"/>
    </source>
</evidence>
<dbReference type="RefSeq" id="WP_091545524.1">
    <property type="nucleotide sequence ID" value="NZ_FMUS01000023.1"/>
</dbReference>
<dbReference type="PANTHER" id="PTHR42885">
    <property type="entry name" value="HISTIDINOL-PHOSPHATE AMINOTRANSFERASE-RELATED"/>
    <property type="match status" value="1"/>
</dbReference>
<evidence type="ECO:0000256" key="4">
    <source>
        <dbReference type="ARBA" id="ARBA00012285"/>
    </source>
</evidence>
<dbReference type="AlphaFoldDB" id="A0A1G5K1V4"/>
<dbReference type="STRING" id="1120976.SAMN03080606_03189"/>
<dbReference type="InterPro" id="IPR015421">
    <property type="entry name" value="PyrdxlP-dep_Trfase_major"/>
</dbReference>
<dbReference type="NCBIfam" id="TIGR01140">
    <property type="entry name" value="L_thr_O3P_dcar"/>
    <property type="match status" value="1"/>
</dbReference>
<comment type="cofactor">
    <cofactor evidence="1">
        <name>pyridoxal 5'-phosphate</name>
        <dbReference type="ChEBI" id="CHEBI:597326"/>
    </cofactor>
</comment>
<comment type="pathway">
    <text evidence="3">Cofactor biosynthesis; adenosylcobalamin biosynthesis.</text>
</comment>
<dbReference type="Gene3D" id="3.40.640.10">
    <property type="entry name" value="Type I PLP-dependent aspartate aminotransferase-like (Major domain)"/>
    <property type="match status" value="1"/>
</dbReference>
<comment type="function">
    <text evidence="2">Decarboxylates L-threonine-O-3-phosphate to yield (R)-1-amino-2-propanol O-2-phosphate, the precursor for the linkage between the nucleotide loop and the corrin ring in cobalamin.</text>
</comment>
<reference evidence="11 12" key="1">
    <citation type="submission" date="2016-10" db="EMBL/GenBank/DDBJ databases">
        <authorList>
            <person name="de Groot N.N."/>
        </authorList>
    </citation>
    <scope>NUCLEOTIDE SEQUENCE [LARGE SCALE GENOMIC DNA]</scope>
    <source>
        <strain evidence="11 12">DSM 18978</strain>
    </source>
</reference>
<keyword evidence="6" id="KW-0663">Pyridoxal phosphate</keyword>
<dbReference type="InterPro" id="IPR015424">
    <property type="entry name" value="PyrdxlP-dep_Trfase"/>
</dbReference>
<feature type="domain" description="Aminotransferase class I/classII large" evidence="10">
    <location>
        <begin position="25"/>
        <end position="354"/>
    </location>
</feature>
<evidence type="ECO:0000256" key="1">
    <source>
        <dbReference type="ARBA" id="ARBA00001933"/>
    </source>
</evidence>
<evidence type="ECO:0000313" key="11">
    <source>
        <dbReference type="EMBL" id="SCY94625.1"/>
    </source>
</evidence>
<dbReference type="Proteomes" id="UP000198636">
    <property type="component" value="Unassembled WGS sequence"/>
</dbReference>
<dbReference type="EMBL" id="FMUS01000023">
    <property type="protein sequence ID" value="SCY94625.1"/>
    <property type="molecule type" value="Genomic_DNA"/>
</dbReference>